<organism evidence="2 3">
    <name type="scientific">Oryza sativa subsp. japonica</name>
    <name type="common">Rice</name>
    <dbReference type="NCBI Taxonomy" id="39947"/>
    <lineage>
        <taxon>Eukaryota</taxon>
        <taxon>Viridiplantae</taxon>
        <taxon>Streptophyta</taxon>
        <taxon>Embryophyta</taxon>
        <taxon>Tracheophyta</taxon>
        <taxon>Spermatophyta</taxon>
        <taxon>Magnoliopsida</taxon>
        <taxon>Liliopsida</taxon>
        <taxon>Poales</taxon>
        <taxon>Poaceae</taxon>
        <taxon>BOP clade</taxon>
        <taxon>Oryzoideae</taxon>
        <taxon>Oryzeae</taxon>
        <taxon>Oryzinae</taxon>
        <taxon>Oryza</taxon>
        <taxon>Oryza sativa</taxon>
    </lineage>
</organism>
<name>A0A0N7KME2_ORYSJ</name>
<evidence type="ECO:0000313" key="3">
    <source>
        <dbReference type="Proteomes" id="UP000059680"/>
    </source>
</evidence>
<evidence type="ECO:0000256" key="1">
    <source>
        <dbReference type="SAM" id="MobiDB-lite"/>
    </source>
</evidence>
<reference evidence="3" key="1">
    <citation type="journal article" date="2005" name="Nature">
        <title>The map-based sequence of the rice genome.</title>
        <authorList>
            <consortium name="International rice genome sequencing project (IRGSP)"/>
            <person name="Matsumoto T."/>
            <person name="Wu J."/>
            <person name="Kanamori H."/>
            <person name="Katayose Y."/>
            <person name="Fujisawa M."/>
            <person name="Namiki N."/>
            <person name="Mizuno H."/>
            <person name="Yamamoto K."/>
            <person name="Antonio B.A."/>
            <person name="Baba T."/>
            <person name="Sakata K."/>
            <person name="Nagamura Y."/>
            <person name="Aoki H."/>
            <person name="Arikawa K."/>
            <person name="Arita K."/>
            <person name="Bito T."/>
            <person name="Chiden Y."/>
            <person name="Fujitsuka N."/>
            <person name="Fukunaka R."/>
            <person name="Hamada M."/>
            <person name="Harada C."/>
            <person name="Hayashi A."/>
            <person name="Hijishita S."/>
            <person name="Honda M."/>
            <person name="Hosokawa S."/>
            <person name="Ichikawa Y."/>
            <person name="Idonuma A."/>
            <person name="Iijima M."/>
            <person name="Ikeda M."/>
            <person name="Ikeno M."/>
            <person name="Ito K."/>
            <person name="Ito S."/>
            <person name="Ito T."/>
            <person name="Ito Y."/>
            <person name="Ito Y."/>
            <person name="Iwabuchi A."/>
            <person name="Kamiya K."/>
            <person name="Karasawa W."/>
            <person name="Kurita K."/>
            <person name="Katagiri S."/>
            <person name="Kikuta A."/>
            <person name="Kobayashi H."/>
            <person name="Kobayashi N."/>
            <person name="Machita K."/>
            <person name="Maehara T."/>
            <person name="Masukawa M."/>
            <person name="Mizubayashi T."/>
            <person name="Mukai Y."/>
            <person name="Nagasaki H."/>
            <person name="Nagata Y."/>
            <person name="Naito S."/>
            <person name="Nakashima M."/>
            <person name="Nakama Y."/>
            <person name="Nakamichi Y."/>
            <person name="Nakamura M."/>
            <person name="Meguro A."/>
            <person name="Negishi M."/>
            <person name="Ohta I."/>
            <person name="Ohta T."/>
            <person name="Okamoto M."/>
            <person name="Ono N."/>
            <person name="Saji S."/>
            <person name="Sakaguchi M."/>
            <person name="Sakai K."/>
            <person name="Shibata M."/>
            <person name="Shimokawa T."/>
            <person name="Song J."/>
            <person name="Takazaki Y."/>
            <person name="Terasawa K."/>
            <person name="Tsugane M."/>
            <person name="Tsuji K."/>
            <person name="Ueda S."/>
            <person name="Waki K."/>
            <person name="Yamagata H."/>
            <person name="Yamamoto M."/>
            <person name="Yamamoto S."/>
            <person name="Yamane H."/>
            <person name="Yoshiki S."/>
            <person name="Yoshihara R."/>
            <person name="Yukawa K."/>
            <person name="Zhong H."/>
            <person name="Yano M."/>
            <person name="Yuan Q."/>
            <person name="Ouyang S."/>
            <person name="Liu J."/>
            <person name="Jones K.M."/>
            <person name="Gansberger K."/>
            <person name="Moffat K."/>
            <person name="Hill J."/>
            <person name="Bera J."/>
            <person name="Fadrosh D."/>
            <person name="Jin S."/>
            <person name="Johri S."/>
            <person name="Kim M."/>
            <person name="Overton L."/>
            <person name="Reardon M."/>
            <person name="Tsitrin T."/>
            <person name="Vuong H."/>
            <person name="Weaver B."/>
            <person name="Ciecko A."/>
            <person name="Tallon L."/>
            <person name="Jackson J."/>
            <person name="Pai G."/>
            <person name="Aken S.V."/>
            <person name="Utterback T."/>
            <person name="Reidmuller S."/>
            <person name="Feldblyum T."/>
            <person name="Hsiao J."/>
            <person name="Zismann V."/>
            <person name="Iobst S."/>
            <person name="de Vazeille A.R."/>
            <person name="Buell C.R."/>
            <person name="Ying K."/>
            <person name="Li Y."/>
            <person name="Lu T."/>
            <person name="Huang Y."/>
            <person name="Zhao Q."/>
            <person name="Feng Q."/>
            <person name="Zhang L."/>
            <person name="Zhu J."/>
            <person name="Weng Q."/>
            <person name="Mu J."/>
            <person name="Lu Y."/>
            <person name="Fan D."/>
            <person name="Liu Y."/>
            <person name="Guan J."/>
            <person name="Zhang Y."/>
            <person name="Yu S."/>
            <person name="Liu X."/>
            <person name="Zhang Y."/>
            <person name="Hong G."/>
            <person name="Han B."/>
            <person name="Choisne N."/>
            <person name="Demange N."/>
            <person name="Orjeda G."/>
            <person name="Samain S."/>
            <person name="Cattolico L."/>
            <person name="Pelletier E."/>
            <person name="Couloux A."/>
            <person name="Segurens B."/>
            <person name="Wincker P."/>
            <person name="D'Hont A."/>
            <person name="Scarpelli C."/>
            <person name="Weissenbach J."/>
            <person name="Salanoubat M."/>
            <person name="Quetier F."/>
            <person name="Yu Y."/>
            <person name="Kim H.R."/>
            <person name="Rambo T."/>
            <person name="Currie J."/>
            <person name="Collura K."/>
            <person name="Luo M."/>
            <person name="Yang T."/>
            <person name="Ammiraju J.S.S."/>
            <person name="Engler F."/>
            <person name="Soderlund C."/>
            <person name="Wing R.A."/>
            <person name="Palmer L.E."/>
            <person name="de la Bastide M."/>
            <person name="Spiegel L."/>
            <person name="Nascimento L."/>
            <person name="Zutavern T."/>
            <person name="O'Shaughnessy A."/>
            <person name="Dike S."/>
            <person name="Dedhia N."/>
            <person name="Preston R."/>
            <person name="Balija V."/>
            <person name="McCombie W.R."/>
            <person name="Chow T."/>
            <person name="Chen H."/>
            <person name="Chung M."/>
            <person name="Chen C."/>
            <person name="Shaw J."/>
            <person name="Wu H."/>
            <person name="Hsiao K."/>
            <person name="Chao Y."/>
            <person name="Chu M."/>
            <person name="Cheng C."/>
            <person name="Hour A."/>
            <person name="Lee P."/>
            <person name="Lin S."/>
            <person name="Lin Y."/>
            <person name="Liou J."/>
            <person name="Liu S."/>
            <person name="Hsing Y."/>
            <person name="Raghuvanshi S."/>
            <person name="Mohanty A."/>
            <person name="Bharti A.K."/>
            <person name="Gaur A."/>
            <person name="Gupta V."/>
            <person name="Kumar D."/>
            <person name="Ravi V."/>
            <person name="Vij S."/>
            <person name="Kapur A."/>
            <person name="Khurana P."/>
            <person name="Khurana P."/>
            <person name="Khurana J.P."/>
            <person name="Tyagi A.K."/>
            <person name="Gaikwad K."/>
            <person name="Singh A."/>
            <person name="Dalal V."/>
            <person name="Srivastava S."/>
            <person name="Dixit A."/>
            <person name="Pal A.K."/>
            <person name="Ghazi I.A."/>
            <person name="Yadav M."/>
            <person name="Pandit A."/>
            <person name="Bhargava A."/>
            <person name="Sureshbabu K."/>
            <person name="Batra K."/>
            <person name="Sharma T.R."/>
            <person name="Mohapatra T."/>
            <person name="Singh N.K."/>
            <person name="Messing J."/>
            <person name="Nelson A.B."/>
            <person name="Fuks G."/>
            <person name="Kavchok S."/>
            <person name="Keizer G."/>
            <person name="Linton E."/>
            <person name="Llaca V."/>
            <person name="Song R."/>
            <person name="Tanyolac B."/>
            <person name="Young S."/>
            <person name="Ho-Il K."/>
            <person name="Hahn J.H."/>
            <person name="Sangsakoo G."/>
            <person name="Vanavichit A."/>
            <person name="de Mattos Luiz.A.T."/>
            <person name="Zimmer P.D."/>
            <person name="Malone G."/>
            <person name="Dellagostin O."/>
            <person name="de Oliveira A.C."/>
            <person name="Bevan M."/>
            <person name="Bancroft I."/>
            <person name="Minx P."/>
            <person name="Cordum H."/>
            <person name="Wilson R."/>
            <person name="Cheng Z."/>
            <person name="Jin W."/>
            <person name="Jiang J."/>
            <person name="Leong S.A."/>
            <person name="Iwama H."/>
            <person name="Gojobori T."/>
            <person name="Itoh T."/>
            <person name="Niimura Y."/>
            <person name="Fujii Y."/>
            <person name="Habara T."/>
            <person name="Sakai H."/>
            <person name="Sato Y."/>
            <person name="Wilson G."/>
            <person name="Kumar K."/>
            <person name="McCouch S."/>
            <person name="Juretic N."/>
            <person name="Hoen D."/>
            <person name="Wright S."/>
            <person name="Bruskiewich R."/>
            <person name="Bureau T."/>
            <person name="Miyao A."/>
            <person name="Hirochika H."/>
            <person name="Nishikawa T."/>
            <person name="Kadowaki K."/>
            <person name="Sugiura M."/>
            <person name="Burr B."/>
            <person name="Sasaki T."/>
        </authorList>
    </citation>
    <scope>NUCLEOTIDE SEQUENCE [LARGE SCALE GENOMIC DNA]</scope>
    <source>
        <strain evidence="3">cv. Nipponbare</strain>
    </source>
</reference>
<dbReference type="InParanoid" id="A0A0N7KME2"/>
<proteinExistence type="predicted"/>
<protein>
    <submittedName>
        <fullName evidence="2">Os06g0609775 protein</fullName>
    </submittedName>
</protein>
<sequence>MTKFTNCSIIAPPEAPRRRRSRVGCSRRSCTRRSHKAPTSSYPPQLPPPTSLTQPNPNPRPNQLNPPTKFPPNTLRSAPAASRRRNRQLLSREPRRAPPDPARFRATRSSECSPRAGGFRRGRGPRR</sequence>
<dbReference type="EMBL" id="AP014962">
    <property type="protein sequence ID" value="BAS98569.1"/>
    <property type="molecule type" value="Genomic_DNA"/>
</dbReference>
<feature type="region of interest" description="Disordered" evidence="1">
    <location>
        <begin position="1"/>
        <end position="127"/>
    </location>
</feature>
<feature type="compositionally biased region" description="Basic residues" evidence="1">
    <location>
        <begin position="118"/>
        <end position="127"/>
    </location>
</feature>
<dbReference type="PaxDb" id="39947-A0A0N7KME2"/>
<feature type="non-terminal residue" evidence="2">
    <location>
        <position position="127"/>
    </location>
</feature>
<keyword evidence="3" id="KW-1185">Reference proteome</keyword>
<gene>
    <name evidence="2" type="ordered locus">Os06g0609775</name>
    <name evidence="2" type="ORF">OSNPB_060609775</name>
</gene>
<dbReference type="Proteomes" id="UP000059680">
    <property type="component" value="Chromosome 6"/>
</dbReference>
<accession>A0A0N7KME2</accession>
<reference evidence="2 3" key="2">
    <citation type="journal article" date="2013" name="Plant Cell Physiol.">
        <title>Rice Annotation Project Database (RAP-DB): an integrative and interactive database for rice genomics.</title>
        <authorList>
            <person name="Sakai H."/>
            <person name="Lee S.S."/>
            <person name="Tanaka T."/>
            <person name="Numa H."/>
            <person name="Kim J."/>
            <person name="Kawahara Y."/>
            <person name="Wakimoto H."/>
            <person name="Yang C.C."/>
            <person name="Iwamoto M."/>
            <person name="Abe T."/>
            <person name="Yamada Y."/>
            <person name="Muto A."/>
            <person name="Inokuchi H."/>
            <person name="Ikemura T."/>
            <person name="Matsumoto T."/>
            <person name="Sasaki T."/>
            <person name="Itoh T."/>
        </authorList>
    </citation>
    <scope>NUCLEOTIDE SEQUENCE [LARGE SCALE GENOMIC DNA]</scope>
    <source>
        <strain evidence="3">cv. Nipponbare</strain>
    </source>
</reference>
<reference evidence="2 3" key="3">
    <citation type="journal article" date="2013" name="Rice">
        <title>Improvement of the Oryza sativa Nipponbare reference genome using next generation sequence and optical map data.</title>
        <authorList>
            <person name="Kawahara Y."/>
            <person name="de la Bastide M."/>
            <person name="Hamilton J.P."/>
            <person name="Kanamori H."/>
            <person name="McCombie W.R."/>
            <person name="Ouyang S."/>
            <person name="Schwartz D.C."/>
            <person name="Tanaka T."/>
            <person name="Wu J."/>
            <person name="Zhou S."/>
            <person name="Childs K.L."/>
            <person name="Davidson R.M."/>
            <person name="Lin H."/>
            <person name="Quesada-Ocampo L."/>
            <person name="Vaillancourt B."/>
            <person name="Sakai H."/>
            <person name="Lee S.S."/>
            <person name="Kim J."/>
            <person name="Numa H."/>
            <person name="Itoh T."/>
            <person name="Buell C.R."/>
            <person name="Matsumoto T."/>
        </authorList>
    </citation>
    <scope>NUCLEOTIDE SEQUENCE [LARGE SCALE GENOMIC DNA]</scope>
    <source>
        <strain evidence="3">cv. Nipponbare</strain>
    </source>
</reference>
<dbReference type="AlphaFoldDB" id="A0A0N7KME2"/>
<evidence type="ECO:0000313" key="2">
    <source>
        <dbReference type="EMBL" id="BAS98569.1"/>
    </source>
</evidence>
<feature type="compositionally biased region" description="Pro residues" evidence="1">
    <location>
        <begin position="44"/>
        <end position="60"/>
    </location>
</feature>